<dbReference type="InterPro" id="IPR011744">
    <property type="entry name" value="ATPase_gene1"/>
</dbReference>
<feature type="compositionally biased region" description="Basic and acidic residues" evidence="1">
    <location>
        <begin position="1"/>
        <end position="14"/>
    </location>
</feature>
<evidence type="ECO:0000256" key="2">
    <source>
        <dbReference type="SAM" id="Phobius"/>
    </source>
</evidence>
<feature type="region of interest" description="Disordered" evidence="1">
    <location>
        <begin position="1"/>
        <end position="25"/>
    </location>
</feature>
<evidence type="ECO:0000313" key="4">
    <source>
        <dbReference type="Proteomes" id="UP000473278"/>
    </source>
</evidence>
<keyword evidence="4" id="KW-1185">Reference proteome</keyword>
<name>A0A6M1SUU3_9BACT</name>
<feature type="transmembrane region" description="Helical" evidence="2">
    <location>
        <begin position="74"/>
        <end position="92"/>
    </location>
</feature>
<gene>
    <name evidence="3" type="ORF">G3570_08005</name>
</gene>
<proteinExistence type="predicted"/>
<accession>A0A6M1SUU3</accession>
<keyword evidence="2" id="KW-1133">Transmembrane helix</keyword>
<comment type="caution">
    <text evidence="3">The sequence shown here is derived from an EMBL/GenBank/DDBJ whole genome shotgun (WGS) entry which is preliminary data.</text>
</comment>
<keyword evidence="2" id="KW-0472">Membrane</keyword>
<reference evidence="3 4" key="1">
    <citation type="submission" date="2020-02" db="EMBL/GenBank/DDBJ databases">
        <title>Balneolaceae bacterium YR4-1, complete genome.</title>
        <authorList>
            <person name="Li Y."/>
            <person name="Wu S."/>
        </authorList>
    </citation>
    <scope>NUCLEOTIDE SEQUENCE [LARGE SCALE GENOMIC DNA]</scope>
    <source>
        <strain evidence="3 4">YR4-1</strain>
    </source>
</reference>
<sequence length="104" mass="12155">MKSEKEHSEKEFQKSVRKKSRRKIEVRSEDRKGLLYGLGMFGLVGWSVAIPTILLLGLGIWIDSAYDSPYSWTLMMLVLGIMIGCWNAWYWVQHESQSQKKHNH</sequence>
<keyword evidence="2" id="KW-0812">Transmembrane</keyword>
<evidence type="ECO:0000313" key="3">
    <source>
        <dbReference type="EMBL" id="NGP76572.1"/>
    </source>
</evidence>
<dbReference type="InterPro" id="IPR032820">
    <property type="entry name" value="ATPase_put"/>
</dbReference>
<dbReference type="Proteomes" id="UP000473278">
    <property type="component" value="Unassembled WGS sequence"/>
</dbReference>
<dbReference type="EMBL" id="JAALLT010000002">
    <property type="protein sequence ID" value="NGP76572.1"/>
    <property type="molecule type" value="Genomic_DNA"/>
</dbReference>
<dbReference type="NCBIfam" id="TIGR02230">
    <property type="entry name" value="ATPase_gene1"/>
    <property type="match status" value="1"/>
</dbReference>
<dbReference type="Pfam" id="PF09527">
    <property type="entry name" value="ATPase_gene1"/>
    <property type="match status" value="1"/>
</dbReference>
<organism evidence="3 4">
    <name type="scientific">Halalkalibaculum roseum</name>
    <dbReference type="NCBI Taxonomy" id="2709311"/>
    <lineage>
        <taxon>Bacteria</taxon>
        <taxon>Pseudomonadati</taxon>
        <taxon>Balneolota</taxon>
        <taxon>Balneolia</taxon>
        <taxon>Balneolales</taxon>
        <taxon>Balneolaceae</taxon>
        <taxon>Halalkalibaculum</taxon>
    </lineage>
</organism>
<evidence type="ECO:0000256" key="1">
    <source>
        <dbReference type="SAM" id="MobiDB-lite"/>
    </source>
</evidence>
<dbReference type="AlphaFoldDB" id="A0A6M1SUU3"/>
<dbReference type="RefSeq" id="WP_165141031.1">
    <property type="nucleotide sequence ID" value="NZ_JAALLT010000002.1"/>
</dbReference>
<protein>
    <submittedName>
        <fullName evidence="3">ATP synthase subunit</fullName>
    </submittedName>
</protein>
<feature type="transmembrane region" description="Helical" evidence="2">
    <location>
        <begin position="33"/>
        <end position="62"/>
    </location>
</feature>